<feature type="transmembrane region" description="Helical" evidence="1">
    <location>
        <begin position="67"/>
        <end position="88"/>
    </location>
</feature>
<gene>
    <name evidence="2" type="ORF">DEO72_LG5g917</name>
</gene>
<organism evidence="2 3">
    <name type="scientific">Vigna unguiculata</name>
    <name type="common">Cowpea</name>
    <dbReference type="NCBI Taxonomy" id="3917"/>
    <lineage>
        <taxon>Eukaryota</taxon>
        <taxon>Viridiplantae</taxon>
        <taxon>Streptophyta</taxon>
        <taxon>Embryophyta</taxon>
        <taxon>Tracheophyta</taxon>
        <taxon>Spermatophyta</taxon>
        <taxon>Magnoliopsida</taxon>
        <taxon>eudicotyledons</taxon>
        <taxon>Gunneridae</taxon>
        <taxon>Pentapetalae</taxon>
        <taxon>rosids</taxon>
        <taxon>fabids</taxon>
        <taxon>Fabales</taxon>
        <taxon>Fabaceae</taxon>
        <taxon>Papilionoideae</taxon>
        <taxon>50 kb inversion clade</taxon>
        <taxon>NPAAA clade</taxon>
        <taxon>indigoferoid/millettioid clade</taxon>
        <taxon>Phaseoleae</taxon>
        <taxon>Vigna</taxon>
    </lineage>
</organism>
<keyword evidence="3" id="KW-1185">Reference proteome</keyword>
<dbReference type="AlphaFoldDB" id="A0A4D6LWW2"/>
<proteinExistence type="predicted"/>
<protein>
    <submittedName>
        <fullName evidence="2">Uncharacterized protein</fullName>
    </submittedName>
</protein>
<accession>A0A4D6LWW2</accession>
<sequence length="96" mass="10214">MGAIKLLGGVVAQSSGDDHGILIGEVSVRLDSELSERISLGLLLLGLSDSDDAGETTQRENDVLVRLLALIGSSNLKVIIALLIAQYWRILQMVSV</sequence>
<evidence type="ECO:0000313" key="2">
    <source>
        <dbReference type="EMBL" id="QCD92848.1"/>
    </source>
</evidence>
<dbReference type="EMBL" id="CP039349">
    <property type="protein sequence ID" value="QCD92848.1"/>
    <property type="molecule type" value="Genomic_DNA"/>
</dbReference>
<keyword evidence="1" id="KW-0812">Transmembrane</keyword>
<reference evidence="2 3" key="1">
    <citation type="submission" date="2019-04" db="EMBL/GenBank/DDBJ databases">
        <title>An improved genome assembly and genetic linkage map for asparagus bean, Vigna unguiculata ssp. sesquipedialis.</title>
        <authorList>
            <person name="Xia Q."/>
            <person name="Zhang R."/>
            <person name="Dong Y."/>
        </authorList>
    </citation>
    <scope>NUCLEOTIDE SEQUENCE [LARGE SCALE GENOMIC DNA]</scope>
    <source>
        <tissue evidence="2">Leaf</tissue>
    </source>
</reference>
<keyword evidence="1" id="KW-0472">Membrane</keyword>
<dbReference type="Proteomes" id="UP000501690">
    <property type="component" value="Linkage Group LG5"/>
</dbReference>
<evidence type="ECO:0000313" key="3">
    <source>
        <dbReference type="Proteomes" id="UP000501690"/>
    </source>
</evidence>
<evidence type="ECO:0000256" key="1">
    <source>
        <dbReference type="SAM" id="Phobius"/>
    </source>
</evidence>
<name>A0A4D6LWW2_VIGUN</name>
<keyword evidence="1" id="KW-1133">Transmembrane helix</keyword>